<dbReference type="Proteomes" id="UP000282184">
    <property type="component" value="Unassembled WGS sequence"/>
</dbReference>
<sequence>MGALLTDLLQRAQRSRRLVALKVGSDLLLGYVLSHNPDMLLVRTVTRQGVPSTVRSLHLHEVAQVYFDDKYVRLIEFKEQHPEIIFGAVPAPEGLGQQYLTVPALLQRALELRQLVQLLTSADNDPYGYVLRLTEDEVLLETYNDYGEPDGQVVLQIDDVSSVVWSDEDTRTIELLLRQRGAAAQE</sequence>
<gene>
    <name evidence="1" type="ORF">EJV47_05160</name>
</gene>
<dbReference type="OrthoDB" id="875757at2"/>
<comment type="caution">
    <text evidence="1">The sequence shown here is derived from an EMBL/GenBank/DDBJ whole genome shotgun (WGS) entry which is preliminary data.</text>
</comment>
<protein>
    <submittedName>
        <fullName evidence="1">Uncharacterized protein</fullName>
    </submittedName>
</protein>
<dbReference type="AlphaFoldDB" id="A0A3S0JGH4"/>
<name>A0A3S0JGH4_9BACT</name>
<evidence type="ECO:0000313" key="1">
    <source>
        <dbReference type="EMBL" id="RTQ52405.1"/>
    </source>
</evidence>
<dbReference type="EMBL" id="RXOF01000002">
    <property type="protein sequence ID" value="RTQ52405.1"/>
    <property type="molecule type" value="Genomic_DNA"/>
</dbReference>
<organism evidence="1 2">
    <name type="scientific">Hymenobacter gummosus</name>
    <dbReference type="NCBI Taxonomy" id="1776032"/>
    <lineage>
        <taxon>Bacteria</taxon>
        <taxon>Pseudomonadati</taxon>
        <taxon>Bacteroidota</taxon>
        <taxon>Cytophagia</taxon>
        <taxon>Cytophagales</taxon>
        <taxon>Hymenobacteraceae</taxon>
        <taxon>Hymenobacter</taxon>
    </lineage>
</organism>
<keyword evidence="2" id="KW-1185">Reference proteome</keyword>
<proteinExistence type="predicted"/>
<accession>A0A3S0JGH4</accession>
<reference evidence="1 2" key="1">
    <citation type="submission" date="2018-12" db="EMBL/GenBank/DDBJ databases">
        <title>Hymenobacter gummosus sp. nov., isolated from a spring.</title>
        <authorList>
            <person name="Nie L."/>
        </authorList>
    </citation>
    <scope>NUCLEOTIDE SEQUENCE [LARGE SCALE GENOMIC DNA]</scope>
    <source>
        <strain evidence="1 2">KCTC 52166</strain>
    </source>
</reference>
<evidence type="ECO:0000313" key="2">
    <source>
        <dbReference type="Proteomes" id="UP000282184"/>
    </source>
</evidence>
<dbReference type="RefSeq" id="WP_126692060.1">
    <property type="nucleotide sequence ID" value="NZ_RXOF01000002.1"/>
</dbReference>